<keyword evidence="1" id="KW-0812">Transmembrane</keyword>
<keyword evidence="1" id="KW-0472">Membrane</keyword>
<reference evidence="2 3" key="1">
    <citation type="submission" date="2018-04" db="EMBL/GenBank/DDBJ databases">
        <title>Genomic Encyclopedia of Type Strains, Phase IV (KMG-IV): sequencing the most valuable type-strain genomes for metagenomic binning, comparative biology and taxonomic classification.</title>
        <authorList>
            <person name="Goeker M."/>
        </authorList>
    </citation>
    <scope>NUCLEOTIDE SEQUENCE [LARGE SCALE GENOMIC DNA]</scope>
    <source>
        <strain evidence="2 3">DSM 20705</strain>
    </source>
</reference>
<keyword evidence="3" id="KW-1185">Reference proteome</keyword>
<keyword evidence="1" id="KW-1133">Transmembrane helix</keyword>
<feature type="transmembrane region" description="Helical" evidence="1">
    <location>
        <begin position="12"/>
        <end position="34"/>
    </location>
</feature>
<proteinExistence type="predicted"/>
<comment type="caution">
    <text evidence="2">The sequence shown here is derived from an EMBL/GenBank/DDBJ whole genome shotgun (WGS) entry which is preliminary data.</text>
</comment>
<dbReference type="Proteomes" id="UP000245793">
    <property type="component" value="Unassembled WGS sequence"/>
</dbReference>
<accession>A0A2U1E371</accession>
<evidence type="ECO:0000256" key="1">
    <source>
        <dbReference type="SAM" id="Phobius"/>
    </source>
</evidence>
<evidence type="ECO:0008006" key="4">
    <source>
        <dbReference type="Google" id="ProtNLM"/>
    </source>
</evidence>
<sequence length="195" mass="22130">MERNTGSEKTNFKQWIVVGVLVLAIALIIYFMVVTKQKTESYNKNLSANITGLLNANKTYYIKDYDKEDDSSYDVSKFKSVVLLGYDNEKPGVVQKVSEFGETKDEDYLFIAERKGKKEISVLLKKPVVLSHEVTTDLSTSSVTETNNLVSNLKRQIEKELISSKDQESIFEDTKSILKTYLEALGYESVVITEK</sequence>
<evidence type="ECO:0000313" key="2">
    <source>
        <dbReference type="EMBL" id="PVY94345.1"/>
    </source>
</evidence>
<organism evidence="2 3">
    <name type="scientific">Ezakiella coagulans</name>
    <dbReference type="NCBI Taxonomy" id="46507"/>
    <lineage>
        <taxon>Bacteria</taxon>
        <taxon>Bacillati</taxon>
        <taxon>Bacillota</taxon>
        <taxon>Tissierellia</taxon>
        <taxon>Ezakiella</taxon>
    </lineage>
</organism>
<gene>
    <name evidence="2" type="ORF">C7381_10548</name>
</gene>
<dbReference type="AlphaFoldDB" id="A0A2U1E371"/>
<evidence type="ECO:0000313" key="3">
    <source>
        <dbReference type="Proteomes" id="UP000245793"/>
    </source>
</evidence>
<dbReference type="RefSeq" id="WP_116480130.1">
    <property type="nucleotide sequence ID" value="NZ_QEKV01000005.1"/>
</dbReference>
<dbReference type="EMBL" id="QEKV01000005">
    <property type="protein sequence ID" value="PVY94345.1"/>
    <property type="molecule type" value="Genomic_DNA"/>
</dbReference>
<name>A0A2U1E371_9FIRM</name>
<protein>
    <recommendedName>
        <fullName evidence="4">DUF4230 domain-containing protein</fullName>
    </recommendedName>
</protein>